<evidence type="ECO:0000256" key="5">
    <source>
        <dbReference type="ARBA" id="ARBA00022729"/>
    </source>
</evidence>
<evidence type="ECO:0000256" key="11">
    <source>
        <dbReference type="ARBA" id="ARBA00023136"/>
    </source>
</evidence>
<keyword evidence="2" id="KW-0723">Serine/threonine-protein kinase</keyword>
<dbReference type="InterPro" id="IPR038408">
    <property type="entry name" value="GNK2_sf"/>
</dbReference>
<evidence type="ECO:0000256" key="6">
    <source>
        <dbReference type="ARBA" id="ARBA00022737"/>
    </source>
</evidence>
<evidence type="ECO:0000256" key="7">
    <source>
        <dbReference type="ARBA" id="ARBA00022741"/>
    </source>
</evidence>
<keyword evidence="7" id="KW-0547">Nucleotide-binding</keyword>
<feature type="transmembrane region" description="Helical" evidence="15">
    <location>
        <begin position="283"/>
        <end position="306"/>
    </location>
</feature>
<feature type="domain" description="Protein kinase" evidence="16">
    <location>
        <begin position="349"/>
        <end position="632"/>
    </location>
</feature>
<dbReference type="PANTHER" id="PTHR27002:SF1050">
    <property type="entry name" value="CYSTEINE-RICH RECEPTOR-LIKE PROTEIN KINASE 5"/>
    <property type="match status" value="1"/>
</dbReference>
<name>A0A068VHX1_COFCA</name>
<dbReference type="InterPro" id="IPR011009">
    <property type="entry name" value="Kinase-like_dom_sf"/>
</dbReference>
<evidence type="ECO:0000259" key="17">
    <source>
        <dbReference type="PROSITE" id="PS51473"/>
    </source>
</evidence>
<dbReference type="FunFam" id="3.30.200.20:FF:000727">
    <property type="entry name" value="Cysteine-rich RLK (RECEPTOR-like protein kinase) 23"/>
    <property type="match status" value="1"/>
</dbReference>
<evidence type="ECO:0000313" key="18">
    <source>
        <dbReference type="EMBL" id="CDP20316.1"/>
    </source>
</evidence>
<comment type="subcellular location">
    <subcellularLocation>
        <location evidence="1">Membrane</location>
        <topology evidence="1">Single-pass membrane protein</topology>
    </subcellularLocation>
</comment>
<dbReference type="Pfam" id="PF01657">
    <property type="entry name" value="Stress-antifung"/>
    <property type="match status" value="2"/>
</dbReference>
<dbReference type="OMA" id="TRNSTYY"/>
<dbReference type="PROSITE" id="PS51257">
    <property type="entry name" value="PROKAR_LIPOPROTEIN"/>
    <property type="match status" value="1"/>
</dbReference>
<keyword evidence="8" id="KW-0418">Kinase</keyword>
<evidence type="ECO:0000256" key="15">
    <source>
        <dbReference type="SAM" id="Phobius"/>
    </source>
</evidence>
<dbReference type="GO" id="GO:0006950">
    <property type="term" value="P:response to stress"/>
    <property type="evidence" value="ECO:0007669"/>
    <property type="project" value="UniProtKB-ARBA"/>
</dbReference>
<dbReference type="PROSITE" id="PS50011">
    <property type="entry name" value="PROTEIN_KINASE_DOM"/>
    <property type="match status" value="1"/>
</dbReference>
<accession>A0A068VHX1</accession>
<evidence type="ECO:0000256" key="8">
    <source>
        <dbReference type="ARBA" id="ARBA00022777"/>
    </source>
</evidence>
<protein>
    <submittedName>
        <fullName evidence="18">DH200=94 genomic scaffold, scaffold_1093</fullName>
    </submittedName>
</protein>
<organism evidence="18 19">
    <name type="scientific">Coffea canephora</name>
    <name type="common">Robusta coffee</name>
    <dbReference type="NCBI Taxonomy" id="49390"/>
    <lineage>
        <taxon>Eukaryota</taxon>
        <taxon>Viridiplantae</taxon>
        <taxon>Streptophyta</taxon>
        <taxon>Embryophyta</taxon>
        <taxon>Tracheophyta</taxon>
        <taxon>Spermatophyta</taxon>
        <taxon>Magnoliopsida</taxon>
        <taxon>eudicotyledons</taxon>
        <taxon>Gunneridae</taxon>
        <taxon>Pentapetalae</taxon>
        <taxon>asterids</taxon>
        <taxon>lamiids</taxon>
        <taxon>Gentianales</taxon>
        <taxon>Rubiaceae</taxon>
        <taxon>Ixoroideae</taxon>
        <taxon>Gardenieae complex</taxon>
        <taxon>Bertiereae - Coffeeae clade</taxon>
        <taxon>Coffeeae</taxon>
        <taxon>Coffea</taxon>
    </lineage>
</organism>
<feature type="domain" description="Gnk2-homologous" evidence="17">
    <location>
        <begin position="154"/>
        <end position="266"/>
    </location>
</feature>
<evidence type="ECO:0000256" key="2">
    <source>
        <dbReference type="ARBA" id="ARBA00022527"/>
    </source>
</evidence>
<dbReference type="SUPFAM" id="SSF56112">
    <property type="entry name" value="Protein kinase-like (PK-like)"/>
    <property type="match status" value="1"/>
</dbReference>
<evidence type="ECO:0000313" key="19">
    <source>
        <dbReference type="Proteomes" id="UP000295252"/>
    </source>
</evidence>
<evidence type="ECO:0000256" key="3">
    <source>
        <dbReference type="ARBA" id="ARBA00022679"/>
    </source>
</evidence>
<evidence type="ECO:0000256" key="13">
    <source>
        <dbReference type="ARBA" id="ARBA00023180"/>
    </source>
</evidence>
<sequence length="670" mass="74085">MMNKYNFLINKVVQSCLLLWCCVLLWLLSCGSLRTHAAAADGPSSLIRGCQGTNLSDVNPYRQNLNQFLVSAAAASRTQVFNTSATGSDPSDTVYGLFMCRGDVSSDVCANCVSTASTDFLNYCSQMVGYGWYDNCLLRYSNQSFFSVFSQEDAAVGYCAWNTMNVSSDEADKFNQVLGSSMNEVADGAANDTRPLQKFAVLLGGAEFSSSNSVYPLAQCIPELSGTDCRRCLSDAISLLPRCCANSRGCRVAFPSCMIWYELFQFYNIASPSSGKKGISKQAAIGIALSTIFCVLLFVVLAVFLLKRRSRKRRDAEIQEAYDGDESLQIDPESLQYSLSAIRIATNDFSVDNKIGQGGFGPVYKGKLPDGQDIAVKRLSRRSGQGAQEFKNEIAVVAKLQHRNLVRLLGFCLEAGEKLLIYEFVPNKSLDYFLFDPEKQQLLDWSKRYKIITGIARGLLYLHEDSRLRIVHRDLKAGNILLDERMNPKIADFGMAKICGVDEFEGNTNRIAGTIGYMAPEYTTSGQFSVKSDVFSFGVVILEIIAGKKNSSFYLSEDSRDLLSYSWEQWRHGTPLALLDPTIVDSCVEIEVLKCIQIGLLCVEEDADRRPMMSSVVYMLSGDSVTLPDPHLPLISRCERTESIPEELESDRSDTKLLFGSMTDSSSSAV</sequence>
<dbReference type="InterPro" id="IPR008271">
    <property type="entry name" value="Ser/Thr_kinase_AS"/>
</dbReference>
<keyword evidence="13" id="KW-0325">Glycoprotein</keyword>
<dbReference type="Pfam" id="PF07714">
    <property type="entry name" value="PK_Tyr_Ser-Thr"/>
    <property type="match status" value="1"/>
</dbReference>
<dbReference type="InterPro" id="IPR000719">
    <property type="entry name" value="Prot_kinase_dom"/>
</dbReference>
<evidence type="ECO:0000256" key="14">
    <source>
        <dbReference type="SAM" id="MobiDB-lite"/>
    </source>
</evidence>
<evidence type="ECO:0000256" key="4">
    <source>
        <dbReference type="ARBA" id="ARBA00022692"/>
    </source>
</evidence>
<keyword evidence="11 15" id="KW-0472">Membrane</keyword>
<dbReference type="PROSITE" id="PS51473">
    <property type="entry name" value="GNK2"/>
    <property type="match status" value="2"/>
</dbReference>
<feature type="region of interest" description="Disordered" evidence="14">
    <location>
        <begin position="643"/>
        <end position="670"/>
    </location>
</feature>
<dbReference type="PROSITE" id="PS00108">
    <property type="entry name" value="PROTEIN_KINASE_ST"/>
    <property type="match status" value="1"/>
</dbReference>
<dbReference type="Gramene" id="CDP20316">
    <property type="protein sequence ID" value="CDP20316"/>
    <property type="gene ID" value="GSCOC_T00001365001"/>
</dbReference>
<dbReference type="CDD" id="cd14066">
    <property type="entry name" value="STKc_IRAK"/>
    <property type="match status" value="1"/>
</dbReference>
<feature type="domain" description="Gnk2-homologous" evidence="17">
    <location>
        <begin position="43"/>
        <end position="145"/>
    </location>
</feature>
<proteinExistence type="predicted"/>
<dbReference type="AlphaFoldDB" id="A0A068VHX1"/>
<dbReference type="FunFam" id="1.10.510.10:FF:000129">
    <property type="entry name" value="cysteine-rich receptor-like protein kinase 10"/>
    <property type="match status" value="1"/>
</dbReference>
<dbReference type="InterPro" id="IPR002902">
    <property type="entry name" value="GNK2"/>
</dbReference>
<dbReference type="SMART" id="SM00220">
    <property type="entry name" value="S_TKc"/>
    <property type="match status" value="1"/>
</dbReference>
<dbReference type="EMBL" id="HG740177">
    <property type="protein sequence ID" value="CDP20316.1"/>
    <property type="molecule type" value="Genomic_DNA"/>
</dbReference>
<keyword evidence="5" id="KW-0732">Signal</keyword>
<evidence type="ECO:0000256" key="10">
    <source>
        <dbReference type="ARBA" id="ARBA00022989"/>
    </source>
</evidence>
<dbReference type="InterPro" id="IPR001245">
    <property type="entry name" value="Ser-Thr/Tyr_kinase_cat_dom"/>
</dbReference>
<keyword evidence="4 15" id="KW-0812">Transmembrane</keyword>
<dbReference type="GO" id="GO:0005524">
    <property type="term" value="F:ATP binding"/>
    <property type="evidence" value="ECO:0007669"/>
    <property type="project" value="UniProtKB-KW"/>
</dbReference>
<evidence type="ECO:0000256" key="12">
    <source>
        <dbReference type="ARBA" id="ARBA00023170"/>
    </source>
</evidence>
<gene>
    <name evidence="18" type="ORF">GSCOC_T00001365001</name>
</gene>
<keyword evidence="19" id="KW-1185">Reference proteome</keyword>
<dbReference type="GO" id="GO:0004674">
    <property type="term" value="F:protein serine/threonine kinase activity"/>
    <property type="evidence" value="ECO:0007669"/>
    <property type="project" value="UniProtKB-KW"/>
</dbReference>
<dbReference type="GO" id="GO:0005886">
    <property type="term" value="C:plasma membrane"/>
    <property type="evidence" value="ECO:0007669"/>
    <property type="project" value="TreeGrafter"/>
</dbReference>
<keyword evidence="12" id="KW-0675">Receptor</keyword>
<dbReference type="PANTHER" id="PTHR27002">
    <property type="entry name" value="RECEPTOR-LIKE SERINE/THREONINE-PROTEIN KINASE SD1-8"/>
    <property type="match status" value="1"/>
</dbReference>
<reference evidence="19" key="1">
    <citation type="journal article" date="2014" name="Science">
        <title>The coffee genome provides insight into the convergent evolution of caffeine biosynthesis.</title>
        <authorList>
            <person name="Denoeud F."/>
            <person name="Carretero-Paulet L."/>
            <person name="Dereeper A."/>
            <person name="Droc G."/>
            <person name="Guyot R."/>
            <person name="Pietrella M."/>
            <person name="Zheng C."/>
            <person name="Alberti A."/>
            <person name="Anthony F."/>
            <person name="Aprea G."/>
            <person name="Aury J.M."/>
            <person name="Bento P."/>
            <person name="Bernard M."/>
            <person name="Bocs S."/>
            <person name="Campa C."/>
            <person name="Cenci A."/>
            <person name="Combes M.C."/>
            <person name="Crouzillat D."/>
            <person name="Da Silva C."/>
            <person name="Daddiego L."/>
            <person name="De Bellis F."/>
            <person name="Dussert S."/>
            <person name="Garsmeur O."/>
            <person name="Gayraud T."/>
            <person name="Guignon V."/>
            <person name="Jahn K."/>
            <person name="Jamilloux V."/>
            <person name="Joet T."/>
            <person name="Labadie K."/>
            <person name="Lan T."/>
            <person name="Leclercq J."/>
            <person name="Lepelley M."/>
            <person name="Leroy T."/>
            <person name="Li L.T."/>
            <person name="Librado P."/>
            <person name="Lopez L."/>
            <person name="Munoz A."/>
            <person name="Noel B."/>
            <person name="Pallavicini A."/>
            <person name="Perrotta G."/>
            <person name="Poncet V."/>
            <person name="Pot D."/>
            <person name="Priyono X."/>
            <person name="Rigoreau M."/>
            <person name="Rouard M."/>
            <person name="Rozas J."/>
            <person name="Tranchant-Dubreuil C."/>
            <person name="VanBuren R."/>
            <person name="Zhang Q."/>
            <person name="Andrade A.C."/>
            <person name="Argout X."/>
            <person name="Bertrand B."/>
            <person name="de Kochko A."/>
            <person name="Graziosi G."/>
            <person name="Henry R.J."/>
            <person name="Jayarama X."/>
            <person name="Ming R."/>
            <person name="Nagai C."/>
            <person name="Rounsley S."/>
            <person name="Sankoff D."/>
            <person name="Giuliano G."/>
            <person name="Albert V.A."/>
            <person name="Wincker P."/>
            <person name="Lashermes P."/>
        </authorList>
    </citation>
    <scope>NUCLEOTIDE SEQUENCE [LARGE SCALE GENOMIC DNA]</scope>
    <source>
        <strain evidence="19">cv. DH200-94</strain>
    </source>
</reference>
<evidence type="ECO:0000259" key="16">
    <source>
        <dbReference type="PROSITE" id="PS50011"/>
    </source>
</evidence>
<keyword evidence="3" id="KW-0808">Transferase</keyword>
<dbReference type="Gene3D" id="3.30.200.20">
    <property type="entry name" value="Phosphorylase Kinase, domain 1"/>
    <property type="match status" value="1"/>
</dbReference>
<keyword evidence="10 15" id="KW-1133">Transmembrane helix</keyword>
<dbReference type="Proteomes" id="UP000295252">
    <property type="component" value="Unassembled WGS sequence"/>
</dbReference>
<dbReference type="OrthoDB" id="688481at2759"/>
<dbReference type="InParanoid" id="A0A068VHX1"/>
<keyword evidence="6" id="KW-0677">Repeat</keyword>
<dbReference type="Gene3D" id="3.30.430.20">
    <property type="entry name" value="Gnk2 domain, C-X8-C-X2-C motif"/>
    <property type="match status" value="2"/>
</dbReference>
<evidence type="ECO:0000256" key="1">
    <source>
        <dbReference type="ARBA" id="ARBA00004167"/>
    </source>
</evidence>
<dbReference type="PhylomeDB" id="A0A068VHX1"/>
<keyword evidence="9" id="KW-0067">ATP-binding</keyword>
<dbReference type="Gene3D" id="1.10.510.10">
    <property type="entry name" value="Transferase(Phosphotransferase) domain 1"/>
    <property type="match status" value="1"/>
</dbReference>
<evidence type="ECO:0000256" key="9">
    <source>
        <dbReference type="ARBA" id="ARBA00022840"/>
    </source>
</evidence>
<dbReference type="CDD" id="cd23509">
    <property type="entry name" value="Gnk2-like"/>
    <property type="match status" value="2"/>
</dbReference>